<proteinExistence type="predicted"/>
<dbReference type="RefSeq" id="WP_425344310.1">
    <property type="nucleotide sequence ID" value="NZ_JBGUBD010000002.1"/>
</dbReference>
<dbReference type="EMBL" id="JBGUBD010000002">
    <property type="protein sequence ID" value="MFA9477385.1"/>
    <property type="molecule type" value="Genomic_DNA"/>
</dbReference>
<dbReference type="Pfam" id="PF09678">
    <property type="entry name" value="Caa3_CtaG"/>
    <property type="match status" value="1"/>
</dbReference>
<evidence type="ECO:0000256" key="1">
    <source>
        <dbReference type="ARBA" id="ARBA00004651"/>
    </source>
</evidence>
<evidence type="ECO:0000256" key="6">
    <source>
        <dbReference type="SAM" id="Phobius"/>
    </source>
</evidence>
<comment type="subcellular location">
    <subcellularLocation>
        <location evidence="1">Cell membrane</location>
        <topology evidence="1">Multi-pass membrane protein</topology>
    </subcellularLocation>
</comment>
<keyword evidence="8" id="KW-1185">Reference proteome</keyword>
<feature type="transmembrane region" description="Helical" evidence="6">
    <location>
        <begin position="97"/>
        <end position="121"/>
    </location>
</feature>
<dbReference type="InterPro" id="IPR019108">
    <property type="entry name" value="Caa3_assmbl_CtaG-rel"/>
</dbReference>
<evidence type="ECO:0000256" key="5">
    <source>
        <dbReference type="ARBA" id="ARBA00023136"/>
    </source>
</evidence>
<evidence type="ECO:0000256" key="4">
    <source>
        <dbReference type="ARBA" id="ARBA00022989"/>
    </source>
</evidence>
<evidence type="ECO:0000256" key="3">
    <source>
        <dbReference type="ARBA" id="ARBA00022692"/>
    </source>
</evidence>
<sequence length="302" mass="34054">MPHHAMLMPTLAHVVGDEPHDGHWWTAWNIDPVIIPVLLLLSTLYTVGLINMWRRAGTGHGVSRLQATAFAFAILSLVVALISPVDVLAIELSWVHMIQHMIIMMIAAPLFVIAAPTRVMLFAFTTVGRVRLGAMFRMPGPYLLWQPLLTWALYAFTLWIWHIPTLYEAALRNELVHDAQHLAFFIASCLFWRVLLDPLSRLRLNLGLGVLYLFTSSLHSSALGVFLALSPRVWYPHYETTTAAWNLTALEDQQLAGLVMWMPACTLYAAAAALMFYFWMRQLQHPLPAVAPIPNQKLETGN</sequence>
<feature type="transmembrane region" description="Helical" evidence="6">
    <location>
        <begin position="65"/>
        <end position="85"/>
    </location>
</feature>
<keyword evidence="2" id="KW-1003">Cell membrane</keyword>
<feature type="transmembrane region" description="Helical" evidence="6">
    <location>
        <begin position="181"/>
        <end position="199"/>
    </location>
</feature>
<keyword evidence="4 6" id="KW-1133">Transmembrane helix</keyword>
<evidence type="ECO:0000256" key="2">
    <source>
        <dbReference type="ARBA" id="ARBA00022475"/>
    </source>
</evidence>
<dbReference type="Proteomes" id="UP001575105">
    <property type="component" value="Unassembled WGS sequence"/>
</dbReference>
<feature type="transmembrane region" description="Helical" evidence="6">
    <location>
        <begin position="255"/>
        <end position="279"/>
    </location>
</feature>
<feature type="transmembrane region" description="Helical" evidence="6">
    <location>
        <begin position="33"/>
        <end position="53"/>
    </location>
</feature>
<feature type="transmembrane region" description="Helical" evidence="6">
    <location>
        <begin position="142"/>
        <end position="161"/>
    </location>
</feature>
<reference evidence="7 8" key="1">
    <citation type="submission" date="2024-08" db="EMBL/GenBank/DDBJ databases">
        <title>Whole-genome sequencing of halo(alkali)philic microorganisms from hypersaline lakes.</title>
        <authorList>
            <person name="Sorokin D.Y."/>
            <person name="Merkel A.Y."/>
            <person name="Messina E."/>
            <person name="Yakimov M."/>
        </authorList>
    </citation>
    <scope>NUCLEOTIDE SEQUENCE [LARGE SCALE GENOMIC DNA]</scope>
    <source>
        <strain evidence="7 8">AB-hyl4</strain>
    </source>
</reference>
<protein>
    <submittedName>
        <fullName evidence="7">Cytochrome c oxidase assembly protein</fullName>
    </submittedName>
</protein>
<organism evidence="7 8">
    <name type="scientific">Natronomicrosphaera hydrolytica</name>
    <dbReference type="NCBI Taxonomy" id="3242702"/>
    <lineage>
        <taxon>Bacteria</taxon>
        <taxon>Pseudomonadati</taxon>
        <taxon>Planctomycetota</taxon>
        <taxon>Phycisphaerae</taxon>
        <taxon>Phycisphaerales</taxon>
        <taxon>Phycisphaeraceae</taxon>
        <taxon>Natronomicrosphaera</taxon>
    </lineage>
</organism>
<evidence type="ECO:0000313" key="8">
    <source>
        <dbReference type="Proteomes" id="UP001575105"/>
    </source>
</evidence>
<accession>A0ABV4U2H7</accession>
<name>A0ABV4U2H7_9BACT</name>
<gene>
    <name evidence="7" type="ORF">ACERK3_03650</name>
</gene>
<comment type="caution">
    <text evidence="7">The sequence shown here is derived from an EMBL/GenBank/DDBJ whole genome shotgun (WGS) entry which is preliminary data.</text>
</comment>
<keyword evidence="5 6" id="KW-0472">Membrane</keyword>
<keyword evidence="3 6" id="KW-0812">Transmembrane</keyword>
<evidence type="ECO:0000313" key="7">
    <source>
        <dbReference type="EMBL" id="MFA9477385.1"/>
    </source>
</evidence>
<feature type="transmembrane region" description="Helical" evidence="6">
    <location>
        <begin position="211"/>
        <end position="235"/>
    </location>
</feature>